<sequence>QESHPLRRDTTITYCTNIDGDGCEGSSCLTYTGPPACLAIPQSACFFTSANVHLCTGRGCSGDCVNSKPCPLPTNDDGCVWPETVSIDI</sequence>
<organism evidence="1 2">
    <name type="scientific">Mycena maculata</name>
    <dbReference type="NCBI Taxonomy" id="230809"/>
    <lineage>
        <taxon>Eukaryota</taxon>
        <taxon>Fungi</taxon>
        <taxon>Dikarya</taxon>
        <taxon>Basidiomycota</taxon>
        <taxon>Agaricomycotina</taxon>
        <taxon>Agaricomycetes</taxon>
        <taxon>Agaricomycetidae</taxon>
        <taxon>Agaricales</taxon>
        <taxon>Marasmiineae</taxon>
        <taxon>Mycenaceae</taxon>
        <taxon>Mycena</taxon>
    </lineage>
</organism>
<reference evidence="1" key="1">
    <citation type="submission" date="2023-03" db="EMBL/GenBank/DDBJ databases">
        <title>Massive genome expansion in bonnet fungi (Mycena s.s.) driven by repeated elements and novel gene families across ecological guilds.</title>
        <authorList>
            <consortium name="Lawrence Berkeley National Laboratory"/>
            <person name="Harder C.B."/>
            <person name="Miyauchi S."/>
            <person name="Viragh M."/>
            <person name="Kuo A."/>
            <person name="Thoen E."/>
            <person name="Andreopoulos B."/>
            <person name="Lu D."/>
            <person name="Skrede I."/>
            <person name="Drula E."/>
            <person name="Henrissat B."/>
            <person name="Morin E."/>
            <person name="Kohler A."/>
            <person name="Barry K."/>
            <person name="LaButti K."/>
            <person name="Morin E."/>
            <person name="Salamov A."/>
            <person name="Lipzen A."/>
            <person name="Mereny Z."/>
            <person name="Hegedus B."/>
            <person name="Baldrian P."/>
            <person name="Stursova M."/>
            <person name="Weitz H."/>
            <person name="Taylor A."/>
            <person name="Grigoriev I.V."/>
            <person name="Nagy L.G."/>
            <person name="Martin F."/>
            <person name="Kauserud H."/>
        </authorList>
    </citation>
    <scope>NUCLEOTIDE SEQUENCE</scope>
    <source>
        <strain evidence="1">CBHHK188m</strain>
    </source>
</reference>
<dbReference type="EMBL" id="JARJLG010000007">
    <property type="protein sequence ID" value="KAJ7779504.1"/>
    <property type="molecule type" value="Genomic_DNA"/>
</dbReference>
<dbReference type="AlphaFoldDB" id="A0AAD7K8Y0"/>
<proteinExistence type="predicted"/>
<name>A0AAD7K8Y0_9AGAR</name>
<protein>
    <submittedName>
        <fullName evidence="1">Uncharacterized protein</fullName>
    </submittedName>
</protein>
<feature type="non-terminal residue" evidence="1">
    <location>
        <position position="89"/>
    </location>
</feature>
<keyword evidence="2" id="KW-1185">Reference proteome</keyword>
<accession>A0AAD7K8Y0</accession>
<evidence type="ECO:0000313" key="1">
    <source>
        <dbReference type="EMBL" id="KAJ7779504.1"/>
    </source>
</evidence>
<evidence type="ECO:0000313" key="2">
    <source>
        <dbReference type="Proteomes" id="UP001215280"/>
    </source>
</evidence>
<dbReference type="Proteomes" id="UP001215280">
    <property type="component" value="Unassembled WGS sequence"/>
</dbReference>
<gene>
    <name evidence="1" type="ORF">DFH07DRAFT_694217</name>
</gene>
<comment type="caution">
    <text evidence="1">The sequence shown here is derived from an EMBL/GenBank/DDBJ whole genome shotgun (WGS) entry which is preliminary data.</text>
</comment>
<feature type="non-terminal residue" evidence="1">
    <location>
        <position position="1"/>
    </location>
</feature>